<reference evidence="2 5" key="2">
    <citation type="submission" date="2019-12" db="EMBL/GenBank/DDBJ databases">
        <title>Rhizobium genotypes associated with high levels of biological nitrogen fixation by grain legumes in a temperate-maritime cropping system.</title>
        <authorList>
            <person name="Maluk M."/>
            <person name="Francesc Ferrando Molina F."/>
            <person name="Lopez Del Egido L."/>
            <person name="Lafos M."/>
            <person name="Langarica-Fuentes A."/>
            <person name="Gebre Yohannes G."/>
            <person name="Young M.W."/>
            <person name="Martin P."/>
            <person name="Gantlett R."/>
            <person name="Kenicer G."/>
            <person name="Hawes C."/>
            <person name="Begg G.S."/>
            <person name="Quilliam R.S."/>
            <person name="Squire G.R."/>
            <person name="Poole P.S."/>
            <person name="Young P.W."/>
            <person name="Iannetta P.M."/>
            <person name="James E.K."/>
        </authorList>
    </citation>
    <scope>NUCLEOTIDE SEQUENCE [LARGE SCALE GENOMIC DNA]</scope>
    <source>
        <strain evidence="2 5">JHI985</strain>
    </source>
</reference>
<dbReference type="AlphaFoldDB" id="A0AAE8U3G1"/>
<dbReference type="Proteomes" id="UP000291892">
    <property type="component" value="Unassembled WGS sequence"/>
</dbReference>
<organism evidence="3 4">
    <name type="scientific">Rhizobium ruizarguesonis</name>
    <dbReference type="NCBI Taxonomy" id="2081791"/>
    <lineage>
        <taxon>Bacteria</taxon>
        <taxon>Pseudomonadati</taxon>
        <taxon>Pseudomonadota</taxon>
        <taxon>Alphaproteobacteria</taxon>
        <taxon>Hyphomicrobiales</taxon>
        <taxon>Rhizobiaceae</taxon>
        <taxon>Rhizobium/Agrobacterium group</taxon>
        <taxon>Rhizobium</taxon>
    </lineage>
</organism>
<feature type="compositionally biased region" description="Basic residues" evidence="1">
    <location>
        <begin position="9"/>
        <end position="21"/>
    </location>
</feature>
<dbReference type="EMBL" id="SIKX01000001">
    <property type="protein sequence ID" value="TBF20362.1"/>
    <property type="molecule type" value="Genomic_DNA"/>
</dbReference>
<dbReference type="Proteomes" id="UP000661163">
    <property type="component" value="Unassembled WGS sequence"/>
</dbReference>
<proteinExistence type="predicted"/>
<feature type="compositionally biased region" description="Basic and acidic residues" evidence="1">
    <location>
        <begin position="43"/>
        <end position="52"/>
    </location>
</feature>
<sequence length="103" mass="11779">MTIPSPPHSTKRPGTNRRAAKRYVETQPYDRQGILHNEYLNNETHKSRRQPDTDSAPLDWMSAIYTEQGLHMTDLSAQFTTVPSPRKDNADSIVLRTIARVMT</sequence>
<evidence type="ECO:0000313" key="3">
    <source>
        <dbReference type="EMBL" id="TBF20362.1"/>
    </source>
</evidence>
<dbReference type="EMBL" id="WUFC01000022">
    <property type="protein sequence ID" value="NEI50815.1"/>
    <property type="molecule type" value="Genomic_DNA"/>
</dbReference>
<evidence type="ECO:0000313" key="5">
    <source>
        <dbReference type="Proteomes" id="UP000661163"/>
    </source>
</evidence>
<name>A0AAE8U3G1_9HYPH</name>
<accession>A0AAE8U3G1</accession>
<comment type="caution">
    <text evidence="3">The sequence shown here is derived from an EMBL/GenBank/DDBJ whole genome shotgun (WGS) entry which is preliminary data.</text>
</comment>
<evidence type="ECO:0000256" key="1">
    <source>
        <dbReference type="SAM" id="MobiDB-lite"/>
    </source>
</evidence>
<gene>
    <name evidence="3" type="ORF">ELG94_19450</name>
    <name evidence="2" type="ORF">GR217_24325</name>
</gene>
<evidence type="ECO:0000313" key="4">
    <source>
        <dbReference type="Proteomes" id="UP000291892"/>
    </source>
</evidence>
<evidence type="ECO:0000313" key="2">
    <source>
        <dbReference type="EMBL" id="NEI50815.1"/>
    </source>
</evidence>
<feature type="region of interest" description="Disordered" evidence="1">
    <location>
        <begin position="1"/>
        <end position="56"/>
    </location>
</feature>
<dbReference type="RefSeq" id="WP_130675694.1">
    <property type="nucleotide sequence ID" value="NZ_CP084696.2"/>
</dbReference>
<reference evidence="3 4" key="1">
    <citation type="submission" date="2019-02" db="EMBL/GenBank/DDBJ databases">
        <title>The genomic architecture of introgression among sibling species of bacteria.</title>
        <authorList>
            <person name="Cavassim M.I.A."/>
            <person name="Moeskjaer S."/>
            <person name="Moslemi C."/>
            <person name="Fields B."/>
            <person name="Bachmann A."/>
            <person name="Vilhjalmsson B."/>
            <person name="Schierup M.H."/>
            <person name="Young J.P.W."/>
            <person name="Andersen S.U."/>
        </authorList>
    </citation>
    <scope>NUCLEOTIDE SEQUENCE [LARGE SCALE GENOMIC DNA]</scope>
    <source>
        <strain evidence="3 4">SM42</strain>
    </source>
</reference>
<protein>
    <submittedName>
        <fullName evidence="3">Uncharacterized protein</fullName>
    </submittedName>
</protein>